<protein>
    <submittedName>
        <fullName evidence="2">Terminase small subunit</fullName>
    </submittedName>
</protein>
<organism evidence="2 3">
    <name type="scientific">Mycobacterium phage Weirdo19</name>
    <dbReference type="NCBI Taxonomy" id="2601610"/>
    <lineage>
        <taxon>Viruses</taxon>
        <taxon>Duplodnaviria</taxon>
        <taxon>Heunggongvirae</taxon>
        <taxon>Uroviricota</taxon>
        <taxon>Caudoviricetes</taxon>
        <taxon>Rosariovirus</taxon>
        <taxon>Rosariovirus Weirdo19ES</taxon>
    </lineage>
</organism>
<proteinExistence type="predicted"/>
<keyword evidence="3" id="KW-1185">Reference proteome</keyword>
<evidence type="ECO:0000313" key="3">
    <source>
        <dbReference type="Proteomes" id="UP000501191"/>
    </source>
</evidence>
<evidence type="ECO:0000256" key="1">
    <source>
        <dbReference type="SAM" id="MobiDB-lite"/>
    </source>
</evidence>
<sequence>MTPPAASAAASKSVAAQGKKAALRRSKSGARQGNSATPPRKTARKRWSPEAGARLRADLWRDTDPGGIKLLVEQACRVADRLETLDRTLRGDAGAMMSLDLGRILAQETPAGDRKAFYVELALKVDAAVSEERQQAKLFASLLSDIARQRALLPPSPPGANGSGEDDDLDLD</sequence>
<dbReference type="KEGG" id="vg:63911526"/>
<dbReference type="GeneID" id="63911526"/>
<name>A0A6M2YT53_9CAUD</name>
<accession>A0A6M2YT53</accession>
<evidence type="ECO:0000313" key="2">
    <source>
        <dbReference type="EMBL" id="QEA10769.1"/>
    </source>
</evidence>
<feature type="compositionally biased region" description="Low complexity" evidence="1">
    <location>
        <begin position="1"/>
        <end position="20"/>
    </location>
</feature>
<reference evidence="2 3" key="1">
    <citation type="journal article" date="2020" name="PLoS ONE">
        <title>Weirdo19ES is a novel singleton mycobacteriophage that selects for glycolipid deficient phage-resistant M. smegmatis mutants.</title>
        <authorList>
            <person name="Suarez C.A."/>
            <person name="Franceschelli J.J."/>
            <person name="Tasselli S.E."/>
            <person name="Morbidoni H.R."/>
        </authorList>
    </citation>
    <scope>NUCLEOTIDE SEQUENCE [LARGE SCALE GENOMIC DNA]</scope>
</reference>
<dbReference type="Proteomes" id="UP000501191">
    <property type="component" value="Segment"/>
</dbReference>
<dbReference type="RefSeq" id="YP_010050702.1">
    <property type="nucleotide sequence ID" value="NC_054433.1"/>
</dbReference>
<feature type="region of interest" description="Disordered" evidence="1">
    <location>
        <begin position="150"/>
        <end position="172"/>
    </location>
</feature>
<feature type="region of interest" description="Disordered" evidence="1">
    <location>
        <begin position="1"/>
        <end position="50"/>
    </location>
</feature>
<dbReference type="EMBL" id="MN103533">
    <property type="protein sequence ID" value="QEA10769.1"/>
    <property type="molecule type" value="Genomic_DNA"/>
</dbReference>